<keyword evidence="7 21" id="KW-0808">Transferase</keyword>
<keyword evidence="25" id="KW-1185">Reference proteome</keyword>
<comment type="catalytic activity">
    <reaction evidence="17 21">
        <text>[(1-&gt;4)-beta-D-glucosyl](n) + UDP-alpha-D-glucose = [(1-&gt;4)-beta-D-glucosyl](n+1) + UDP + H(+)</text>
        <dbReference type="Rhea" id="RHEA:19929"/>
        <dbReference type="Rhea" id="RHEA-COMP:10033"/>
        <dbReference type="Rhea" id="RHEA-COMP:10034"/>
        <dbReference type="ChEBI" id="CHEBI:15378"/>
        <dbReference type="ChEBI" id="CHEBI:18246"/>
        <dbReference type="ChEBI" id="CHEBI:58223"/>
        <dbReference type="ChEBI" id="CHEBI:58885"/>
        <dbReference type="EC" id="2.4.1.12"/>
    </reaction>
</comment>
<feature type="binding site" evidence="19">
    <location>
        <position position="326"/>
    </location>
    <ligand>
        <name>UDP-alpha-D-glucose</name>
        <dbReference type="ChEBI" id="CHEBI:58885"/>
    </ligand>
</feature>
<evidence type="ECO:0000256" key="22">
    <source>
        <dbReference type="SAM" id="MobiDB-lite"/>
    </source>
</evidence>
<evidence type="ECO:0000256" key="5">
    <source>
        <dbReference type="ARBA" id="ARBA00022475"/>
    </source>
</evidence>
<feature type="active site" evidence="18">
    <location>
        <position position="326"/>
    </location>
</feature>
<evidence type="ECO:0000256" key="20">
    <source>
        <dbReference type="PROSITE-ProRule" id="PRU00175"/>
    </source>
</evidence>
<feature type="active site" evidence="18">
    <location>
        <position position="696"/>
    </location>
</feature>
<proteinExistence type="inferred from homology"/>
<feature type="transmembrane region" description="Helical" evidence="21">
    <location>
        <begin position="744"/>
        <end position="764"/>
    </location>
</feature>
<feature type="binding site" evidence="19">
    <location>
        <position position="296"/>
    </location>
    <ligand>
        <name>UDP-alpha-D-glucose</name>
        <dbReference type="ChEBI" id="CHEBI:58885"/>
    </ligand>
</feature>
<evidence type="ECO:0000256" key="7">
    <source>
        <dbReference type="ARBA" id="ARBA00022679"/>
    </source>
</evidence>
<comment type="similarity">
    <text evidence="4 21">Belongs to the glycosyltransferase 2 family. Plant cellulose synthase subfamily.</text>
</comment>
<dbReference type="GO" id="GO:0005886">
    <property type="term" value="C:plasma membrane"/>
    <property type="evidence" value="ECO:0007669"/>
    <property type="project" value="UniProtKB-SubCell"/>
</dbReference>
<keyword evidence="16 21" id="KW-0961">Cell wall biogenesis/degradation</keyword>
<dbReference type="Gene3D" id="3.90.550.10">
    <property type="entry name" value="Spore Coat Polysaccharide Biosynthesis Protein SpsA, Chain A"/>
    <property type="match status" value="2"/>
</dbReference>
<keyword evidence="11 21" id="KW-0862">Zinc</keyword>
<evidence type="ECO:0000259" key="23">
    <source>
        <dbReference type="PROSITE" id="PS50089"/>
    </source>
</evidence>
<feature type="transmembrane region" description="Helical" evidence="21">
    <location>
        <begin position="776"/>
        <end position="794"/>
    </location>
</feature>
<dbReference type="Gene3D" id="3.30.40.10">
    <property type="entry name" value="Zinc/RING finger domain, C3HC4 (zinc finger)"/>
    <property type="match status" value="1"/>
</dbReference>
<dbReference type="SUPFAM" id="SSF57850">
    <property type="entry name" value="RING/U-box"/>
    <property type="match status" value="1"/>
</dbReference>
<evidence type="ECO:0000313" key="24">
    <source>
        <dbReference type="EMBL" id="KAJ0978754.1"/>
    </source>
</evidence>
<evidence type="ECO:0000256" key="6">
    <source>
        <dbReference type="ARBA" id="ARBA00022676"/>
    </source>
</evidence>
<feature type="region of interest" description="Disordered" evidence="22">
    <location>
        <begin position="1"/>
        <end position="27"/>
    </location>
</feature>
<evidence type="ECO:0000256" key="21">
    <source>
        <dbReference type="RuleBase" id="RU361116"/>
    </source>
</evidence>
<evidence type="ECO:0000256" key="18">
    <source>
        <dbReference type="PIRSR" id="PIRSR605150-1"/>
    </source>
</evidence>
<name>A0A9D5HJG0_9LILI</name>
<gene>
    <name evidence="24" type="ORF">J5N97_014228</name>
</gene>
<accession>A0A9D5HJG0</accession>
<reference evidence="24" key="2">
    <citation type="journal article" date="2022" name="Hortic Res">
        <title>The genome of Dioscorea zingiberensis sheds light on the biosynthesis, origin and evolution of the medicinally important diosgenin saponins.</title>
        <authorList>
            <person name="Li Y."/>
            <person name="Tan C."/>
            <person name="Li Z."/>
            <person name="Guo J."/>
            <person name="Li S."/>
            <person name="Chen X."/>
            <person name="Wang C."/>
            <person name="Dai X."/>
            <person name="Yang H."/>
            <person name="Song W."/>
            <person name="Hou L."/>
            <person name="Xu J."/>
            <person name="Tong Z."/>
            <person name="Xu A."/>
            <person name="Yuan X."/>
            <person name="Wang W."/>
            <person name="Yang Q."/>
            <person name="Chen L."/>
            <person name="Sun Z."/>
            <person name="Wang K."/>
            <person name="Pan B."/>
            <person name="Chen J."/>
            <person name="Bao Y."/>
            <person name="Liu F."/>
            <person name="Qi X."/>
            <person name="Gang D.R."/>
            <person name="Wen J."/>
            <person name="Li J."/>
        </authorList>
    </citation>
    <scope>NUCLEOTIDE SEQUENCE</scope>
    <source>
        <strain evidence="24">Dzin_1.0</strain>
    </source>
</reference>
<dbReference type="PANTHER" id="PTHR13301">
    <property type="entry name" value="X-BOX TRANSCRIPTION FACTOR-RELATED"/>
    <property type="match status" value="1"/>
</dbReference>
<evidence type="ECO:0000256" key="10">
    <source>
        <dbReference type="ARBA" id="ARBA00022771"/>
    </source>
</evidence>
<dbReference type="Pfam" id="PF03552">
    <property type="entry name" value="Cellulose_synt"/>
    <property type="match status" value="2"/>
</dbReference>
<reference evidence="24" key="1">
    <citation type="submission" date="2021-03" db="EMBL/GenBank/DDBJ databases">
        <authorList>
            <person name="Li Z."/>
            <person name="Yang C."/>
        </authorList>
    </citation>
    <scope>NUCLEOTIDE SEQUENCE</scope>
    <source>
        <strain evidence="24">Dzin_1.0</strain>
        <tissue evidence="24">Leaf</tissue>
    </source>
</reference>
<comment type="cofactor">
    <cofactor evidence="21">
        <name>Zn(2+)</name>
        <dbReference type="ChEBI" id="CHEBI:29105"/>
    </cofactor>
    <text evidence="21">Binds 2 Zn(2+) ions per subunit.</text>
</comment>
<evidence type="ECO:0000256" key="13">
    <source>
        <dbReference type="ARBA" id="ARBA00022989"/>
    </source>
</evidence>
<dbReference type="OrthoDB" id="72851at2759"/>
<dbReference type="EC" id="2.4.1.12" evidence="21"/>
<evidence type="ECO:0000256" key="19">
    <source>
        <dbReference type="PIRSR" id="PIRSR605150-2"/>
    </source>
</evidence>
<dbReference type="InterPro" id="IPR029044">
    <property type="entry name" value="Nucleotide-diphossugar_trans"/>
</dbReference>
<evidence type="ECO:0000256" key="16">
    <source>
        <dbReference type="ARBA" id="ARBA00023316"/>
    </source>
</evidence>
<dbReference type="GO" id="GO:0030244">
    <property type="term" value="P:cellulose biosynthetic process"/>
    <property type="evidence" value="ECO:0007669"/>
    <property type="project" value="UniProtKB-KW"/>
</dbReference>
<dbReference type="GO" id="GO:0071669">
    <property type="term" value="P:plant-type cell wall organization or biogenesis"/>
    <property type="evidence" value="ECO:0007669"/>
    <property type="project" value="UniProtKB-ARBA"/>
</dbReference>
<evidence type="ECO:0000256" key="11">
    <source>
        <dbReference type="ARBA" id="ARBA00022833"/>
    </source>
</evidence>
<keyword evidence="12 21" id="KW-0135">Cellulose biosynthesis</keyword>
<evidence type="ECO:0000256" key="9">
    <source>
        <dbReference type="ARBA" id="ARBA00022723"/>
    </source>
</evidence>
<dbReference type="EMBL" id="JAGGNH010000003">
    <property type="protein sequence ID" value="KAJ0978754.1"/>
    <property type="molecule type" value="Genomic_DNA"/>
</dbReference>
<dbReference type="PROSITE" id="PS50089">
    <property type="entry name" value="ZF_RING_2"/>
    <property type="match status" value="1"/>
</dbReference>
<evidence type="ECO:0000256" key="4">
    <source>
        <dbReference type="ARBA" id="ARBA00007548"/>
    </source>
</evidence>
<comment type="caution">
    <text evidence="21">Lacks conserved residue(s) required for the propagation of feature annotation.</text>
</comment>
<feature type="transmembrane region" description="Helical" evidence="21">
    <location>
        <begin position="814"/>
        <end position="834"/>
    </location>
</feature>
<dbReference type="GO" id="GO:0008270">
    <property type="term" value="F:zinc ion binding"/>
    <property type="evidence" value="ECO:0007669"/>
    <property type="project" value="UniProtKB-KW"/>
</dbReference>
<comment type="pathway">
    <text evidence="3 21">Glycan metabolism; plant cellulose biosynthesis.</text>
</comment>
<feature type="transmembrane region" description="Helical" evidence="21">
    <location>
        <begin position="926"/>
        <end position="946"/>
    </location>
</feature>
<comment type="caution">
    <text evidence="24">The sequence shown here is derived from an EMBL/GenBank/DDBJ whole genome shotgun (WGS) entry which is preliminary data.</text>
</comment>
<evidence type="ECO:0000256" key="17">
    <source>
        <dbReference type="ARBA" id="ARBA00048682"/>
    </source>
</evidence>
<keyword evidence="9 21" id="KW-0479">Metal-binding</keyword>
<dbReference type="GO" id="GO:0016760">
    <property type="term" value="F:cellulose synthase (UDP-forming) activity"/>
    <property type="evidence" value="ECO:0007669"/>
    <property type="project" value="UniProtKB-EC"/>
</dbReference>
<dbReference type="Proteomes" id="UP001085076">
    <property type="component" value="Miscellaneous, Linkage group lg03"/>
</dbReference>
<evidence type="ECO:0000256" key="1">
    <source>
        <dbReference type="ARBA" id="ARBA00001936"/>
    </source>
</evidence>
<evidence type="ECO:0000256" key="15">
    <source>
        <dbReference type="ARBA" id="ARBA00023211"/>
    </source>
</evidence>
<dbReference type="InterPro" id="IPR013083">
    <property type="entry name" value="Znf_RING/FYVE/PHD"/>
</dbReference>
<feature type="binding site" evidence="19">
    <location>
        <position position="297"/>
    </location>
    <ligand>
        <name>UDP-alpha-D-glucose</name>
        <dbReference type="ChEBI" id="CHEBI:58885"/>
    </ligand>
</feature>
<comment type="subcellular location">
    <subcellularLocation>
        <location evidence="2 21">Cell membrane</location>
        <topology evidence="2 21">Multi-pass membrane protein</topology>
    </subcellularLocation>
</comment>
<sequence>MGSNVPKPRPSLSPLPTPLHSPQEEEKKEVAELATLKARKEVQNQVCKVCRIWLDGFFVSCKKCRYLLCSACYESILEVGSKSCPNCHTIYEEITGTPSIVGDELHCTADSWECTSKYTKNSKDLVKHSSAKAKYYAKNCRSGQENEISNYSPKQASPPYFQGGIRIPRPNWVVPDKQTLNPQASVLMNFWKERICQWKLAQEDISYRSNYQRKLDQMNESSSLDEGNESSPQEVAWDQFENVVCFYLGFLDQLSKWQPVNRVTYPERLCLRYNQPGNQCQLPCIDVFICVEDPLKESPLVTSNTVLSILAVDYPAERVTCYVSDDGAALLTLETLSETCQFARKWVPFCRKFNIEPRSPECYFSQKVDYLKNNTSSKFAKELKGNEVSILHQRQYEEFKVQINRLRAKFQNMPCDGWSMQDGTQWPGNNTRDHPGMIQILLSRGGPRDAEGRDLPQLVYVSREKLPNCQHNNMAGAMNSLLRVSAILSNGVYVLHLSCNHYINNSKALLEAMCFMLDPNISRKACYVQFPQRFDGVDGSDRFANHNTIFYDIILKGLDGIQGPFYVGSGCLFNRQALYGYYPSSEPRCVLSWRESAGDRLSCKLDSMAPDENCLSDVEANSLEIENPSCFVDLKKCFGPSSTLIASIIVKDNRFSISARPDGFLKEAIHVISCEYEDNTAWGREIGWIYGSLNSDIVTGLKMHTRGWRSIYFDILFSRHCPIWYGYGGKLRLLQRIAYINATIYPLTSIPMVIYCTIPAICLITGRFIIPMISRFGSIWFLLTFSSIFATGVLEMRWSGVGALEWWRNQQFWVIGGVSSHLFAILYGPVKILLGNKAGLTVITDKSVRVVFQEPYVFHWTSLLVMPTSILLINLFAMVAGISSAFSNGYGSWGPLFAKLFFSSWVIIHLYPFLKGLLVRQNRVPTVVVVWSILLASIFSMLWVHLNPFFVRFEGPKTADCGIYC</sequence>
<dbReference type="GO" id="GO:0071555">
    <property type="term" value="P:cell wall organization"/>
    <property type="evidence" value="ECO:0007669"/>
    <property type="project" value="UniProtKB-KW"/>
</dbReference>
<evidence type="ECO:0000256" key="8">
    <source>
        <dbReference type="ARBA" id="ARBA00022692"/>
    </source>
</evidence>
<evidence type="ECO:0000313" key="25">
    <source>
        <dbReference type="Proteomes" id="UP001085076"/>
    </source>
</evidence>
<keyword evidence="13 21" id="KW-1133">Transmembrane helix</keyword>
<dbReference type="InterPro" id="IPR001841">
    <property type="entry name" value="Znf_RING"/>
</dbReference>
<feature type="transmembrane region" description="Helical" evidence="21">
    <location>
        <begin position="855"/>
        <end position="876"/>
    </location>
</feature>
<keyword evidence="8 21" id="KW-0812">Transmembrane</keyword>
<comment type="cofactor">
    <cofactor evidence="1">
        <name>Mn(2+)</name>
        <dbReference type="ChEBI" id="CHEBI:29035"/>
    </cofactor>
</comment>
<protein>
    <recommendedName>
        <fullName evidence="21">Cellulose synthase</fullName>
        <ecNumber evidence="21">2.4.1.12</ecNumber>
    </recommendedName>
</protein>
<keyword evidence="5 21" id="KW-1003">Cell membrane</keyword>
<keyword evidence="10 20" id="KW-0863">Zinc-finger</keyword>
<dbReference type="AlphaFoldDB" id="A0A9D5HJG0"/>
<evidence type="ECO:0000256" key="12">
    <source>
        <dbReference type="ARBA" id="ARBA00022916"/>
    </source>
</evidence>
<dbReference type="Pfam" id="PF14569">
    <property type="entry name" value="zf-UDP"/>
    <property type="match status" value="1"/>
</dbReference>
<evidence type="ECO:0000256" key="14">
    <source>
        <dbReference type="ARBA" id="ARBA00023136"/>
    </source>
</evidence>
<feature type="domain" description="RING-type" evidence="23">
    <location>
        <begin position="47"/>
        <end position="88"/>
    </location>
</feature>
<dbReference type="InterPro" id="IPR027934">
    <property type="entry name" value="CES_Znf_RING"/>
</dbReference>
<dbReference type="InterPro" id="IPR005150">
    <property type="entry name" value="Cellulose_synth"/>
</dbReference>
<evidence type="ECO:0000256" key="3">
    <source>
        <dbReference type="ARBA" id="ARBA00004768"/>
    </source>
</evidence>
<keyword evidence="15" id="KW-0464">Manganese</keyword>
<keyword evidence="14 21" id="KW-0472">Membrane</keyword>
<feature type="compositionally biased region" description="Pro residues" evidence="22">
    <location>
        <begin position="7"/>
        <end position="19"/>
    </location>
</feature>
<organism evidence="24 25">
    <name type="scientific">Dioscorea zingiberensis</name>
    <dbReference type="NCBI Taxonomy" id="325984"/>
    <lineage>
        <taxon>Eukaryota</taxon>
        <taxon>Viridiplantae</taxon>
        <taxon>Streptophyta</taxon>
        <taxon>Embryophyta</taxon>
        <taxon>Tracheophyta</taxon>
        <taxon>Spermatophyta</taxon>
        <taxon>Magnoliopsida</taxon>
        <taxon>Liliopsida</taxon>
        <taxon>Dioscoreales</taxon>
        <taxon>Dioscoreaceae</taxon>
        <taxon>Dioscorea</taxon>
    </lineage>
</organism>
<feature type="transmembrane region" description="Helical" evidence="21">
    <location>
        <begin position="896"/>
        <end position="914"/>
    </location>
</feature>
<keyword evidence="6 21" id="KW-0328">Glycosyltransferase</keyword>
<evidence type="ECO:0000256" key="2">
    <source>
        <dbReference type="ARBA" id="ARBA00004651"/>
    </source>
</evidence>